<evidence type="ECO:0000259" key="1">
    <source>
        <dbReference type="Pfam" id="PF04230"/>
    </source>
</evidence>
<keyword evidence="3" id="KW-1185">Reference proteome</keyword>
<evidence type="ECO:0000313" key="2">
    <source>
        <dbReference type="EMBL" id="MBU9713322.1"/>
    </source>
</evidence>
<proteinExistence type="predicted"/>
<reference evidence="2 3" key="1">
    <citation type="submission" date="2021-06" db="EMBL/GenBank/DDBJ databases">
        <title>Bacillus sp. RD4P76, an endophyte from a halophyte.</title>
        <authorList>
            <person name="Sun J.-Q."/>
        </authorList>
    </citation>
    <scope>NUCLEOTIDE SEQUENCE [LARGE SCALE GENOMIC DNA]</scope>
    <source>
        <strain evidence="2 3">CGMCC 1.15917</strain>
    </source>
</reference>
<evidence type="ECO:0000313" key="3">
    <source>
        <dbReference type="Proteomes" id="UP000784880"/>
    </source>
</evidence>
<protein>
    <submittedName>
        <fullName evidence="2">Polysaccharide pyruvyl transferase family protein</fullName>
    </submittedName>
</protein>
<name>A0ABS6JI50_9BACI</name>
<dbReference type="EMBL" id="JAHQCS010000131">
    <property type="protein sequence ID" value="MBU9713322.1"/>
    <property type="molecule type" value="Genomic_DNA"/>
</dbReference>
<comment type="caution">
    <text evidence="2">The sequence shown here is derived from an EMBL/GenBank/DDBJ whole genome shotgun (WGS) entry which is preliminary data.</text>
</comment>
<dbReference type="Pfam" id="PF04230">
    <property type="entry name" value="PS_pyruv_trans"/>
    <property type="match status" value="1"/>
</dbReference>
<dbReference type="RefSeq" id="WP_217067479.1">
    <property type="nucleotide sequence ID" value="NZ_JAHQCS010000131.1"/>
</dbReference>
<sequence>MKNILYLGSVGGNNLGDELLADLFKEQCNKYLGKKYKLKLSKPNRINVRNYDVIVLGGGSLLQNSTYINVMYKAIKLNKLTVVWGTGFDNKQLNSTLTNSHIPPESFARLLPDKLKEKLIKLVRHSSFIGVRGPGTYQVLKEIGCDMDRVIISGDPGFLLNSDKKMTGFNRKKRKDQIIGVNWGTSYNAIYGQDEEALLNELVKAIRKFIEKGYKIYIYTVWDRDIDPCKHLYHQLNDNKNVVLDTTQYGYRDLMEKLSKFNFTINLKLHASVLSSAVDVPFIALGYRYKIIDFVQSLGLESMVIPTDSNNIPGELIKLEKQIRMDKGLIGLDNDKRKRYQDLLNTPFKNAFQLV</sequence>
<dbReference type="GO" id="GO:0016740">
    <property type="term" value="F:transferase activity"/>
    <property type="evidence" value="ECO:0007669"/>
    <property type="project" value="UniProtKB-KW"/>
</dbReference>
<keyword evidence="2" id="KW-0808">Transferase</keyword>
<organism evidence="2 3">
    <name type="scientific">Evansella tamaricis</name>
    <dbReference type="NCBI Taxonomy" id="2069301"/>
    <lineage>
        <taxon>Bacteria</taxon>
        <taxon>Bacillati</taxon>
        <taxon>Bacillota</taxon>
        <taxon>Bacilli</taxon>
        <taxon>Bacillales</taxon>
        <taxon>Bacillaceae</taxon>
        <taxon>Evansella</taxon>
    </lineage>
</organism>
<dbReference type="InterPro" id="IPR007345">
    <property type="entry name" value="Polysacch_pyruvyl_Trfase"/>
</dbReference>
<gene>
    <name evidence="2" type="ORF">KS419_16440</name>
</gene>
<feature type="domain" description="Polysaccharide pyruvyl transferase" evidence="1">
    <location>
        <begin position="14"/>
        <end position="287"/>
    </location>
</feature>
<dbReference type="PANTHER" id="PTHR36836:SF1">
    <property type="entry name" value="COLANIC ACID BIOSYNTHESIS PROTEIN WCAK"/>
    <property type="match status" value="1"/>
</dbReference>
<dbReference type="PANTHER" id="PTHR36836">
    <property type="entry name" value="COLANIC ACID BIOSYNTHESIS PROTEIN WCAK"/>
    <property type="match status" value="1"/>
</dbReference>
<accession>A0ABS6JI50</accession>
<dbReference type="Proteomes" id="UP000784880">
    <property type="component" value="Unassembled WGS sequence"/>
</dbReference>